<reference evidence="1 2" key="1">
    <citation type="submission" date="2019-11" db="EMBL/GenBank/DDBJ databases">
        <title>Metabolism of dissolved organic matter in forest soils.</title>
        <authorList>
            <person name="Cyle K.T."/>
            <person name="Wilhelm R.C."/>
            <person name="Martinez C.E."/>
        </authorList>
    </citation>
    <scope>NUCLEOTIDE SEQUENCE [LARGE SCALE GENOMIC DNA]</scope>
    <source>
        <strain evidence="1 2">5N</strain>
    </source>
</reference>
<dbReference type="Proteomes" id="UP000655523">
    <property type="component" value="Unassembled WGS sequence"/>
</dbReference>
<dbReference type="EMBL" id="WOEZ01000313">
    <property type="protein sequence ID" value="NPT62331.1"/>
    <property type="molecule type" value="Genomic_DNA"/>
</dbReference>
<name>A0A972NYT4_9BURK</name>
<keyword evidence="2" id="KW-1185">Reference proteome</keyword>
<comment type="caution">
    <text evidence="1">The sequence shown here is derived from an EMBL/GenBank/DDBJ whole genome shotgun (WGS) entry which is preliminary data.</text>
</comment>
<protein>
    <submittedName>
        <fullName evidence="1">Uncharacterized protein</fullName>
    </submittedName>
</protein>
<gene>
    <name evidence="1" type="ORF">GNZ13_49460</name>
</gene>
<accession>A0A972NYT4</accession>
<proteinExistence type="predicted"/>
<dbReference type="RefSeq" id="WP_172178788.1">
    <property type="nucleotide sequence ID" value="NZ_WOEZ01000313.1"/>
</dbReference>
<sequence>MMANFRTTRPEFGNVEAYARRHRRIAPVLGTTIQLSLQQAERANPSGSLKRLVDGSAFNVELLSTIVPSLRGLIWEFRRSAVAAGFELITVADDIEVILLTEEDSGSPFELEGRLRGIAARIVVALEYGVSPYSSAVVAESST</sequence>
<organism evidence="1 2">
    <name type="scientific">Paraburkholderia elongata</name>
    <dbReference type="NCBI Taxonomy" id="2675747"/>
    <lineage>
        <taxon>Bacteria</taxon>
        <taxon>Pseudomonadati</taxon>
        <taxon>Pseudomonadota</taxon>
        <taxon>Betaproteobacteria</taxon>
        <taxon>Burkholderiales</taxon>
        <taxon>Burkholderiaceae</taxon>
        <taxon>Paraburkholderia</taxon>
    </lineage>
</organism>
<evidence type="ECO:0000313" key="2">
    <source>
        <dbReference type="Proteomes" id="UP000655523"/>
    </source>
</evidence>
<evidence type="ECO:0000313" key="1">
    <source>
        <dbReference type="EMBL" id="NPT62331.1"/>
    </source>
</evidence>
<dbReference type="AlphaFoldDB" id="A0A972NYT4"/>